<feature type="region of interest" description="Disordered" evidence="2">
    <location>
        <begin position="354"/>
        <end position="386"/>
    </location>
</feature>
<dbReference type="EMBL" id="CP095061">
    <property type="protein sequence ID" value="UOQ67163.1"/>
    <property type="molecule type" value="Genomic_DNA"/>
</dbReference>
<accession>A0ABY4G8D5</accession>
<proteinExistence type="predicted"/>
<feature type="compositionally biased region" description="Low complexity" evidence="2">
    <location>
        <begin position="354"/>
        <end position="379"/>
    </location>
</feature>
<evidence type="ECO:0000313" key="3">
    <source>
        <dbReference type="EMBL" id="UOQ67163.1"/>
    </source>
</evidence>
<name>A0ABY4G8D5_9BACT</name>
<keyword evidence="1" id="KW-0175">Coiled coil</keyword>
<reference evidence="3" key="1">
    <citation type="submission" date="2022-04" db="EMBL/GenBank/DDBJ databases">
        <title>Hymenobacter sp. isolated from the air.</title>
        <authorList>
            <person name="Won M."/>
            <person name="Lee C.-M."/>
            <person name="Woen H.-Y."/>
            <person name="Kwon S.-W."/>
        </authorList>
    </citation>
    <scope>NUCLEOTIDE SEQUENCE</scope>
    <source>
        <strain evidence="3">5420S-77</strain>
    </source>
</reference>
<organism evidence="3 4">
    <name type="scientific">Hymenobacter volaticus</name>
    <dbReference type="NCBI Taxonomy" id="2932254"/>
    <lineage>
        <taxon>Bacteria</taxon>
        <taxon>Pseudomonadati</taxon>
        <taxon>Bacteroidota</taxon>
        <taxon>Cytophagia</taxon>
        <taxon>Cytophagales</taxon>
        <taxon>Hymenobacteraceae</taxon>
        <taxon>Hymenobacter</taxon>
    </lineage>
</organism>
<feature type="compositionally biased region" description="Basic and acidic residues" evidence="2">
    <location>
        <begin position="485"/>
        <end position="495"/>
    </location>
</feature>
<feature type="coiled-coil region" evidence="1">
    <location>
        <begin position="301"/>
        <end position="353"/>
    </location>
</feature>
<evidence type="ECO:0008006" key="5">
    <source>
        <dbReference type="Google" id="ProtNLM"/>
    </source>
</evidence>
<evidence type="ECO:0000313" key="4">
    <source>
        <dbReference type="Proteomes" id="UP000830401"/>
    </source>
</evidence>
<dbReference type="RefSeq" id="WP_245122254.1">
    <property type="nucleotide sequence ID" value="NZ_CP095061.1"/>
</dbReference>
<evidence type="ECO:0000256" key="1">
    <source>
        <dbReference type="SAM" id="Coils"/>
    </source>
</evidence>
<evidence type="ECO:0000256" key="2">
    <source>
        <dbReference type="SAM" id="MobiDB-lite"/>
    </source>
</evidence>
<gene>
    <name evidence="3" type="ORF">MUN86_04470</name>
</gene>
<keyword evidence="4" id="KW-1185">Reference proteome</keyword>
<feature type="coiled-coil region" evidence="1">
    <location>
        <begin position="247"/>
        <end position="274"/>
    </location>
</feature>
<sequence>MLHTFLFPPFADPVRQAQFEAVQAALEAEPAAPVSLLLGNFAVEEGGEVYDAVLIRPHSVTVLLFVAGGGLLDISSSAPSTWQLDGQVVRMPGGAINPFAQFRRLKEALADWLVSQLGAGAVAPELITGLALFSAPVTFGPGVEQYLHTQPGADSFQLLQDIPQLVRRLRQLAHPEIQISNAELADWAQDLAAEHPEAPETADHTTHELADSVSEGYWEQKARQLWRWLGAEDVPHDAPYGSAAATVAASSEEKQHLEQLRQQVRLELSQQRQEMEVREVEREASITRLRAQLAQAPAPTSAALEARLAAETREKEALEEAIRVSRAEAAVRNQELDARIQQLGQLIEQFQTRPTTNPASTTAASPAPQRPATARPSASTTLFQRPTSQLRWPRVALVGAAVVGLGFGVWGLTQVPWGSDTSKELPRYSSVTTPAQEETADEESDTTVPLDSLDQEAVPVVEDSTASQEEVTAEPVATPAEINTDETHDTIRLEPENAPAPTDSANAPTE</sequence>
<protein>
    <recommendedName>
        <fullName evidence="5">NERD domain-containing protein</fullName>
    </recommendedName>
</protein>
<dbReference type="Proteomes" id="UP000830401">
    <property type="component" value="Chromosome"/>
</dbReference>
<feature type="region of interest" description="Disordered" evidence="2">
    <location>
        <begin position="418"/>
        <end position="510"/>
    </location>
</feature>